<feature type="region of interest" description="Disordered" evidence="1">
    <location>
        <begin position="1"/>
        <end position="39"/>
    </location>
</feature>
<accession>A0A6A6PR86</accession>
<feature type="compositionally biased region" description="Polar residues" evidence="1">
    <location>
        <begin position="569"/>
        <end position="585"/>
    </location>
</feature>
<dbReference type="OrthoDB" id="3362494at2759"/>
<feature type="compositionally biased region" description="Polar residues" evidence="1">
    <location>
        <begin position="929"/>
        <end position="948"/>
    </location>
</feature>
<sequence length="1118" mass="121479">MPLFSRLKNKGAQPATPTKQPPYTNGQLAVAPPPKWQSKWNSRTVVPAEVEELIHACTAEMKSRADALDLPFFFLPFRPHSDPSGARSFIANYFSSNAAGSNQYKGASLQRELRLTEVVVLCSILKWCWSRMPGGVVSWPVYDGFQIGEKEANMARNAFETFIPISADSPARQRIIFDFYDLLASIAAHGKLNGFGGRKLSRLAGWWAFEHADDGKGFEGGYRSWAAAADASSHLFFAYLRTLSPEEHPSMSLIERIPRALQALLASTEYPPETPTLLQKSTPRVVMVVDSVSPTPFALLRRARNFEYRSSDRVLREYQEFQDPVDALTDECKRVLNAISSINSSAAKSRHQNVTRPAEAWTSFQNMGFGDWEDGTAQTESNGMGSPGSPPSSPTLQSAHKPRDLGRPTTPSWAEFMSVGFAEDDLSKPSATYLLPPDKQLPPLGSRAQSPTFIPHDRDVAPGELAAINNVELDDAFWWVWMTSLAGEEPAQRKAVFGRCAVIETSIMRGAWLIMEEQVKGASPDPVEGAYIAKSKRSIFSFSKRGKLNRKESTNKLMPPLSPVPPAQSLASPTPSRRSLAPDQQSKIKEAAAALKKQESKDEELATRRGRHGEASQKTNSVLTMGLQSAAGPAMKWTTAYDRSAIRAQYLGNRFAGTGVSRENLTLPADPADLEGYLNNSSTVQREPSVPPPEPSNILTSDLGRELPALPSEEPAPPPAGEVEVPTVPLAPAPEPVSPGFHGDMEEHGSADSDKEIVPEEAPVQRVTTLDQEAANAGSFELKRKPVPRSSDGPRPDSVEKPVVATSPPMNPAALAAQRAMVSTTSSPESPQDSFNPRFQKQGGGSALRKFFGRKKEQSGRPSVEGARVGAGLAPPSESTFGRKLSLMRKKPTTTAALPVQPSKPSPMETMHPNASELEAEPVAIPPHTSASYPNSDSNVSQADSVQDANPEHEFARFDQGPTDTPLHSHPVASAPGIIAAPQAQRQFNVNEHLATKANEHDRLVQYGQHGDDGDDDEHDDLQSEATMEEHQANAVIDSKDRWATIRENAARRAAQRASEERSSQSRPSAGARTEDDGETSGEETIESRVARIKARVAELTGGMDGSVARREVGPRGI</sequence>
<organism evidence="3 4">
    <name type="scientific">Neohortaea acidophila</name>
    <dbReference type="NCBI Taxonomy" id="245834"/>
    <lineage>
        <taxon>Eukaryota</taxon>
        <taxon>Fungi</taxon>
        <taxon>Dikarya</taxon>
        <taxon>Ascomycota</taxon>
        <taxon>Pezizomycotina</taxon>
        <taxon>Dothideomycetes</taxon>
        <taxon>Dothideomycetidae</taxon>
        <taxon>Mycosphaerellales</taxon>
        <taxon>Teratosphaeriaceae</taxon>
        <taxon>Neohortaea</taxon>
    </lineage>
</organism>
<dbReference type="GeneID" id="54474802"/>
<feature type="compositionally biased region" description="Basic and acidic residues" evidence="1">
    <location>
        <begin position="743"/>
        <end position="758"/>
    </location>
</feature>
<feature type="domain" description="Meiotically up-regulated protein Msb1/Mug8" evidence="2">
    <location>
        <begin position="45"/>
        <end position="518"/>
    </location>
</feature>
<reference evidence="3" key="1">
    <citation type="journal article" date="2020" name="Stud. Mycol.">
        <title>101 Dothideomycetes genomes: a test case for predicting lifestyles and emergence of pathogens.</title>
        <authorList>
            <person name="Haridas S."/>
            <person name="Albert R."/>
            <person name="Binder M."/>
            <person name="Bloem J."/>
            <person name="Labutti K."/>
            <person name="Salamov A."/>
            <person name="Andreopoulos B."/>
            <person name="Baker S."/>
            <person name="Barry K."/>
            <person name="Bills G."/>
            <person name="Bluhm B."/>
            <person name="Cannon C."/>
            <person name="Castanera R."/>
            <person name="Culley D."/>
            <person name="Daum C."/>
            <person name="Ezra D."/>
            <person name="Gonzalez J."/>
            <person name="Henrissat B."/>
            <person name="Kuo A."/>
            <person name="Liang C."/>
            <person name="Lipzen A."/>
            <person name="Lutzoni F."/>
            <person name="Magnuson J."/>
            <person name="Mondo S."/>
            <person name="Nolan M."/>
            <person name="Ohm R."/>
            <person name="Pangilinan J."/>
            <person name="Park H.-J."/>
            <person name="Ramirez L."/>
            <person name="Alfaro M."/>
            <person name="Sun H."/>
            <person name="Tritt A."/>
            <person name="Yoshinaga Y."/>
            <person name="Zwiers L.-H."/>
            <person name="Turgeon B."/>
            <person name="Goodwin S."/>
            <person name="Spatafora J."/>
            <person name="Crous P."/>
            <person name="Grigoriev I."/>
        </authorList>
    </citation>
    <scope>NUCLEOTIDE SEQUENCE</scope>
    <source>
        <strain evidence="3">CBS 113389</strain>
    </source>
</reference>
<dbReference type="RefSeq" id="XP_033589159.1">
    <property type="nucleotide sequence ID" value="XM_033733800.1"/>
</dbReference>
<dbReference type="Pfam" id="PF08101">
    <property type="entry name" value="Msb1-Mug8_dom"/>
    <property type="match status" value="1"/>
</dbReference>
<dbReference type="AlphaFoldDB" id="A0A6A6PR86"/>
<feature type="region of interest" description="Disordered" evidence="1">
    <location>
        <begin position="551"/>
        <end position="620"/>
    </location>
</feature>
<evidence type="ECO:0000313" key="4">
    <source>
        <dbReference type="Proteomes" id="UP000799767"/>
    </source>
</evidence>
<feature type="compositionally biased region" description="Basic and acidic residues" evidence="1">
    <location>
        <begin position="586"/>
        <end position="615"/>
    </location>
</feature>
<feature type="compositionally biased region" description="Basic and acidic residues" evidence="1">
    <location>
        <begin position="994"/>
        <end position="1004"/>
    </location>
</feature>
<dbReference type="InterPro" id="IPR037508">
    <property type="entry name" value="Msb1/Mug8"/>
</dbReference>
<feature type="compositionally biased region" description="Basic and acidic residues" evidence="1">
    <location>
        <begin position="1028"/>
        <end position="1051"/>
    </location>
</feature>
<evidence type="ECO:0000313" key="3">
    <source>
        <dbReference type="EMBL" id="KAF2482589.1"/>
    </source>
</evidence>
<gene>
    <name evidence="3" type="ORF">BDY17DRAFT_298771</name>
</gene>
<dbReference type="Proteomes" id="UP000799767">
    <property type="component" value="Unassembled WGS sequence"/>
</dbReference>
<feature type="compositionally biased region" description="Polar residues" evidence="1">
    <location>
        <begin position="821"/>
        <end position="839"/>
    </location>
</feature>
<evidence type="ECO:0000259" key="2">
    <source>
        <dbReference type="Pfam" id="PF08101"/>
    </source>
</evidence>
<feature type="compositionally biased region" description="Acidic residues" evidence="1">
    <location>
        <begin position="1076"/>
        <end position="1085"/>
    </location>
</feature>
<feature type="compositionally biased region" description="Basic and acidic residues" evidence="1">
    <location>
        <begin position="1108"/>
        <end position="1118"/>
    </location>
</feature>
<feature type="compositionally biased region" description="Polar residues" evidence="1">
    <location>
        <begin position="15"/>
        <end position="27"/>
    </location>
</feature>
<dbReference type="PANTHER" id="PTHR28093">
    <property type="entry name" value="MORPHOGENESIS-RELATED PROTEIN MSB1"/>
    <property type="match status" value="1"/>
</dbReference>
<proteinExistence type="predicted"/>
<feature type="region of interest" description="Disordered" evidence="1">
    <location>
        <begin position="366"/>
        <end position="409"/>
    </location>
</feature>
<keyword evidence="4" id="KW-1185">Reference proteome</keyword>
<evidence type="ECO:0000256" key="1">
    <source>
        <dbReference type="SAM" id="MobiDB-lite"/>
    </source>
</evidence>
<name>A0A6A6PR86_9PEZI</name>
<dbReference type="InterPro" id="IPR012965">
    <property type="entry name" value="Msb1/Mug8_dom"/>
</dbReference>
<dbReference type="PANTHER" id="PTHR28093:SF1">
    <property type="entry name" value="MORPHOGENESIS-RELATED PROTEIN MSB1"/>
    <property type="match status" value="1"/>
</dbReference>
<feature type="region of interest" description="Disordered" evidence="1">
    <location>
        <begin position="682"/>
        <end position="1090"/>
    </location>
</feature>
<protein>
    <recommendedName>
        <fullName evidence="2">Meiotically up-regulated protein Msb1/Mug8 domain-containing protein</fullName>
    </recommendedName>
</protein>
<dbReference type="EMBL" id="MU001636">
    <property type="protein sequence ID" value="KAF2482589.1"/>
    <property type="molecule type" value="Genomic_DNA"/>
</dbReference>
<feature type="region of interest" description="Disordered" evidence="1">
    <location>
        <begin position="1099"/>
        <end position="1118"/>
    </location>
</feature>